<dbReference type="Gramene" id="A03p44520.2_BraZ1">
    <property type="protein sequence ID" value="A03p44520.2_BraZ1.CDS"/>
    <property type="gene ID" value="A03g44520.2_BraZ1"/>
</dbReference>
<dbReference type="PANTHER" id="PTHR35707:SF1">
    <property type="entry name" value="SPC7 KINETOCHORE PROTEIN DOMAIN-CONTAINING PROTEIN"/>
    <property type="match status" value="1"/>
</dbReference>
<sequence length="143" mass="16544">ITVSWNGWRYRIWSKDQISFVDYKILRKVSMALDMPCLTHGKRPGDVIITCELLEVSGRKRNSVALKQLMNEIEYALDGVGVGYPRILRLCRCVSKLLQSEFRKQEMIISFRNTSYFAGLFCKYGTMTTTLVVHHQKVFSVTI</sequence>
<organism evidence="2">
    <name type="scientific">Brassica campestris</name>
    <name type="common">Field mustard</name>
    <dbReference type="NCBI Taxonomy" id="3711"/>
    <lineage>
        <taxon>Eukaryota</taxon>
        <taxon>Viridiplantae</taxon>
        <taxon>Streptophyta</taxon>
        <taxon>Embryophyta</taxon>
        <taxon>Tracheophyta</taxon>
        <taxon>Spermatophyta</taxon>
        <taxon>Magnoliopsida</taxon>
        <taxon>eudicotyledons</taxon>
        <taxon>Gunneridae</taxon>
        <taxon>Pentapetalae</taxon>
        <taxon>rosids</taxon>
        <taxon>malvids</taxon>
        <taxon>Brassicales</taxon>
        <taxon>Brassicaceae</taxon>
        <taxon>Brassiceae</taxon>
        <taxon>Brassica</taxon>
    </lineage>
</organism>
<evidence type="ECO:0000313" key="2">
    <source>
        <dbReference type="EMBL" id="VDC82338.1"/>
    </source>
</evidence>
<feature type="non-terminal residue" evidence="2">
    <location>
        <position position="1"/>
    </location>
</feature>
<evidence type="ECO:0000313" key="1">
    <source>
        <dbReference type="EMBL" id="CAG7883109.1"/>
    </source>
</evidence>
<dbReference type="EMBL" id="LR031572">
    <property type="protein sequence ID" value="VDC82338.1"/>
    <property type="molecule type" value="Genomic_DNA"/>
</dbReference>
<dbReference type="Proteomes" id="UP000694005">
    <property type="component" value="Chromosome A03"/>
</dbReference>
<name>A0A3P6ADG4_BRACM</name>
<accession>A0A3P6ADG4</accession>
<gene>
    <name evidence="2" type="ORF">BRAA03T13556Z</name>
    <name evidence="1" type="ORF">BRAPAZ1V2_A03P44520.2</name>
</gene>
<dbReference type="EMBL" id="LS974619">
    <property type="protein sequence ID" value="CAG7883109.1"/>
    <property type="molecule type" value="Genomic_DNA"/>
</dbReference>
<reference evidence="2" key="1">
    <citation type="submission" date="2018-11" db="EMBL/GenBank/DDBJ databases">
        <authorList>
            <consortium name="Genoscope - CEA"/>
            <person name="William W."/>
        </authorList>
    </citation>
    <scope>NUCLEOTIDE SEQUENCE</scope>
</reference>
<dbReference type="AlphaFoldDB" id="A0A3P6ADG4"/>
<proteinExistence type="predicted"/>
<protein>
    <submittedName>
        <fullName evidence="1">Uncharacterized protein</fullName>
    </submittedName>
</protein>
<dbReference type="PANTHER" id="PTHR35707">
    <property type="entry name" value="OS06G0608100 PROTEIN"/>
    <property type="match status" value="1"/>
</dbReference>